<keyword evidence="2" id="KW-1185">Reference proteome</keyword>
<proteinExistence type="predicted"/>
<dbReference type="Proteomes" id="UP000092574">
    <property type="component" value="Chromosome"/>
</dbReference>
<evidence type="ECO:0000313" key="2">
    <source>
        <dbReference type="Proteomes" id="UP000092574"/>
    </source>
</evidence>
<organism evidence="1 2">
    <name type="scientific">Blautia pseudococcoides</name>
    <dbReference type="NCBI Taxonomy" id="1796616"/>
    <lineage>
        <taxon>Bacteria</taxon>
        <taxon>Bacillati</taxon>
        <taxon>Bacillota</taxon>
        <taxon>Clostridia</taxon>
        <taxon>Lachnospirales</taxon>
        <taxon>Lachnospiraceae</taxon>
        <taxon>Blautia</taxon>
    </lineage>
</organism>
<sequence length="83" mass="10021">MRWFRLYESIISYQFGIDVVTYVMYSRQVKHPVTSMRCGKNTYKVVPVILSEKDGDGLLRKLEGKQRQVFCTHWQKNFWKKRS</sequence>
<gene>
    <name evidence="1" type="ORF">A4V09_11580</name>
</gene>
<name>A0A1C7IDT0_9FIRM</name>
<dbReference type="EMBL" id="CP015405">
    <property type="protein sequence ID" value="ANU76352.1"/>
    <property type="molecule type" value="Genomic_DNA"/>
</dbReference>
<dbReference type="OrthoDB" id="1730086at2"/>
<reference evidence="1" key="1">
    <citation type="submission" date="2017-04" db="EMBL/GenBank/DDBJ databases">
        <title>Complete Genome Sequences of Twelve Strains of a Stable Defined Moderately Diverse Mouse Microbiota 2 (sDMDMm2).</title>
        <authorList>
            <person name="Uchimura Y."/>
            <person name="Wyss M."/>
            <person name="Brugiroux S."/>
            <person name="Limenitakis J.P."/>
            <person name="Stecher B."/>
            <person name="McCoy K.D."/>
            <person name="Macpherson A.J."/>
        </authorList>
    </citation>
    <scope>NUCLEOTIDE SEQUENCE</scope>
    <source>
        <strain evidence="1">YL58</strain>
    </source>
</reference>
<dbReference type="RefSeq" id="WP_065542521.1">
    <property type="nucleotide sequence ID" value="NZ_CP015405.2"/>
</dbReference>
<dbReference type="AlphaFoldDB" id="A0A1C7IDT0"/>
<dbReference type="STRING" id="1796616.A4V09_11580"/>
<accession>A0A1C7IDT0</accession>
<dbReference type="KEGG" id="byl:A4V09_11580"/>
<protein>
    <submittedName>
        <fullName evidence="1">Uncharacterized protein</fullName>
    </submittedName>
</protein>
<evidence type="ECO:0000313" key="1">
    <source>
        <dbReference type="EMBL" id="ANU76352.1"/>
    </source>
</evidence>